<dbReference type="EMBL" id="HG916854">
    <property type="protein sequence ID" value="CDM61116.1"/>
    <property type="molecule type" value="Genomic_DNA"/>
</dbReference>
<gene>
    <name evidence="2" type="ORF">LPU83_pLPU83c_0554</name>
</gene>
<dbReference type="HOGENOM" id="CLU_2047857_0_0_5"/>
<protein>
    <submittedName>
        <fullName evidence="2">Uncharacterized protein</fullName>
    </submittedName>
</protein>
<sequence length="120" mass="12487">MHQRPEIPLQRVQTCKICREAFLFSVGCSLFSFGGLRFAARARFAFRATLRLTTAGAMGRRAAALIAGIVASPVPVVTAVSTPPLPLPLLPPPFASADIPGPATVTGLTATAEDSAAKGR</sequence>
<keyword evidence="1" id="KW-1133">Transmembrane helix</keyword>
<accession>W6S475</accession>
<proteinExistence type="predicted"/>
<feature type="transmembrane region" description="Helical" evidence="1">
    <location>
        <begin position="21"/>
        <end position="40"/>
    </location>
</feature>
<dbReference type="KEGG" id="rhl:LPU83_pLPU83c_0554"/>
<organism evidence="2 3">
    <name type="scientific">Rhizobium favelukesii</name>
    <dbReference type="NCBI Taxonomy" id="348824"/>
    <lineage>
        <taxon>Bacteria</taxon>
        <taxon>Pseudomonadati</taxon>
        <taxon>Pseudomonadota</taxon>
        <taxon>Alphaproteobacteria</taxon>
        <taxon>Hyphomicrobiales</taxon>
        <taxon>Rhizobiaceae</taxon>
        <taxon>Rhizobium/Agrobacterium group</taxon>
        <taxon>Rhizobium</taxon>
    </lineage>
</organism>
<evidence type="ECO:0000256" key="1">
    <source>
        <dbReference type="SAM" id="Phobius"/>
    </source>
</evidence>
<geneLocation type="plasmid" evidence="2 3">
    <name>pLPU83c</name>
</geneLocation>
<keyword evidence="2" id="KW-0614">Plasmid</keyword>
<keyword evidence="1" id="KW-0812">Transmembrane</keyword>
<name>W6S475_9HYPH</name>
<keyword evidence="1" id="KW-0472">Membrane</keyword>
<dbReference type="Proteomes" id="UP000019443">
    <property type="component" value="Plasmid pLPU83c"/>
</dbReference>
<evidence type="ECO:0000313" key="3">
    <source>
        <dbReference type="Proteomes" id="UP000019443"/>
    </source>
</evidence>
<reference evidence="2" key="1">
    <citation type="submission" date="2013-11" db="EMBL/GenBank/DDBJ databases">
        <title>Draft genome sequence of the broad-host-range Rhizobium sp. LPU83 strain, a member of the low-genetic diversity Oregon-like Rhizobium sp. group.</title>
        <authorList>
            <person name="Wibberg D."/>
            <person name="Puehler A."/>
            <person name="Schlueter A."/>
        </authorList>
    </citation>
    <scope>NUCLEOTIDE SEQUENCE [LARGE SCALE GENOMIC DNA]</scope>
    <source>
        <strain evidence="2">LPU83</strain>
        <plasmid evidence="2">pLPU83c</plasmid>
    </source>
</reference>
<keyword evidence="3" id="KW-1185">Reference proteome</keyword>
<evidence type="ECO:0000313" key="2">
    <source>
        <dbReference type="EMBL" id="CDM61116.1"/>
    </source>
</evidence>
<dbReference type="AlphaFoldDB" id="W6S475"/>